<feature type="compositionally biased region" description="Low complexity" evidence="6">
    <location>
        <begin position="258"/>
        <end position="276"/>
    </location>
</feature>
<dbReference type="InterPro" id="IPR038565">
    <property type="entry name" value="CLIP_sf"/>
</dbReference>
<dbReference type="FunFam" id="2.40.10.10:FF:000006">
    <property type="entry name" value="Serine proteinase stubble"/>
    <property type="match status" value="1"/>
</dbReference>
<protein>
    <submittedName>
        <fullName evidence="9">Clotting factor B</fullName>
    </submittedName>
</protein>
<evidence type="ECO:0000256" key="2">
    <source>
        <dbReference type="ARBA" id="ARBA00022729"/>
    </source>
</evidence>
<dbReference type="CDD" id="cd00190">
    <property type="entry name" value="Tryp_SPc"/>
    <property type="match status" value="1"/>
</dbReference>
<evidence type="ECO:0000256" key="1">
    <source>
        <dbReference type="ARBA" id="ARBA00022670"/>
    </source>
</evidence>
<keyword evidence="5" id="KW-1015">Disulfide bond</keyword>
<reference evidence="9 10" key="1">
    <citation type="submission" date="2021-06" db="EMBL/GenBank/DDBJ databases">
        <title>Caerostris darwini draft genome.</title>
        <authorList>
            <person name="Kono N."/>
            <person name="Arakawa K."/>
        </authorList>
    </citation>
    <scope>NUCLEOTIDE SEQUENCE [LARGE SCALE GENOMIC DNA]</scope>
</reference>
<dbReference type="PROSITE" id="PS00134">
    <property type="entry name" value="TRYPSIN_HIS"/>
    <property type="match status" value="1"/>
</dbReference>
<dbReference type="InterPro" id="IPR001254">
    <property type="entry name" value="Trypsin_dom"/>
</dbReference>
<dbReference type="InterPro" id="IPR043504">
    <property type="entry name" value="Peptidase_S1_PA_chymotrypsin"/>
</dbReference>
<organism evidence="9 10">
    <name type="scientific">Caerostris darwini</name>
    <dbReference type="NCBI Taxonomy" id="1538125"/>
    <lineage>
        <taxon>Eukaryota</taxon>
        <taxon>Metazoa</taxon>
        <taxon>Ecdysozoa</taxon>
        <taxon>Arthropoda</taxon>
        <taxon>Chelicerata</taxon>
        <taxon>Arachnida</taxon>
        <taxon>Araneae</taxon>
        <taxon>Araneomorphae</taxon>
        <taxon>Entelegynae</taxon>
        <taxon>Araneoidea</taxon>
        <taxon>Araneidae</taxon>
        <taxon>Caerostris</taxon>
    </lineage>
</organism>
<evidence type="ECO:0000256" key="3">
    <source>
        <dbReference type="ARBA" id="ARBA00022801"/>
    </source>
</evidence>
<keyword evidence="3" id="KW-0378">Hydrolase</keyword>
<dbReference type="Gene3D" id="2.40.10.10">
    <property type="entry name" value="Trypsin-like serine proteases"/>
    <property type="match status" value="1"/>
</dbReference>
<dbReference type="PROSITE" id="PS51888">
    <property type="entry name" value="CLIP"/>
    <property type="match status" value="1"/>
</dbReference>
<feature type="domain" description="Clip" evidence="8">
    <location>
        <begin position="375"/>
        <end position="418"/>
    </location>
</feature>
<evidence type="ECO:0000313" key="9">
    <source>
        <dbReference type="EMBL" id="GIY24600.1"/>
    </source>
</evidence>
<dbReference type="GO" id="GO:0006508">
    <property type="term" value="P:proteolysis"/>
    <property type="evidence" value="ECO:0007669"/>
    <property type="project" value="UniProtKB-KW"/>
</dbReference>
<dbReference type="AlphaFoldDB" id="A0AAV4RSA8"/>
<dbReference type="InterPro" id="IPR001314">
    <property type="entry name" value="Peptidase_S1A"/>
</dbReference>
<keyword evidence="1" id="KW-0645">Protease</keyword>
<feature type="region of interest" description="Disordered" evidence="6">
    <location>
        <begin position="223"/>
        <end position="320"/>
    </location>
</feature>
<dbReference type="GO" id="GO:0004252">
    <property type="term" value="F:serine-type endopeptidase activity"/>
    <property type="evidence" value="ECO:0007669"/>
    <property type="project" value="InterPro"/>
</dbReference>
<sequence>MYVVQDCSPPIFIVALTIMECCLFNLNELRTLFTLLCVTILILQASSESNNFKIRTNDDGTTKNYQPVPSTNKLRLAKKNFSSSEVQNGTSFLNEQKNQRGAFYYASSSHARQDNTSVHVFVKSDPSPKRNFGKDVNSVFVNKNGNSCAGQCSEKSAVHSEQEIPFVNSIPKANSKDSNIMNLKKISIASIFDKLSSNANTDHLSNSNDKDLVDVSFQNDSSQSFQYETETPDSLGGILSRSRSSREFNDRDESFEMSFNENASYSESSSERLNGSDSDDQPYVAPSGIQSRSGRLYDDSSENHSTSSRMNGVSRRSGGVSRVPLLPVLPVLEKNTTKESAKERNITDEELREFISQLRQSRAGVIFDEDSNRQECQTSDGSSGTCRPLPECKPVLNSFRTQRPVICRWKNDMPIVCCPNPTLSRRLEVPGCGTRTIRGLNRVARQVPRMIPLDFGAPSHKNNMRPSIAGGEESEVGAWPWMAGIYTRNFGIENFLCGAAIVDERHVVTAAHCFRTRGGGRVVPTRYAVRVGSIKALEGTQHLIDAIIIHPQYLPREYYNDIAVIRLKEPINFESNVRPICLPTSSDMRRKRLQDREVTVTGWGDQDFGGKRATILREVTVKVIDLTACNKSYEQVGGSSIPRGITRQFICAGVPEGGKDACQRDSGGPLMLLEKSVWILVGVVSFGFQCARAEYPGVYTRVTDYLDWLQEVITPPT</sequence>
<feature type="compositionally biased region" description="Basic and acidic residues" evidence="6">
    <location>
        <begin position="244"/>
        <end position="254"/>
    </location>
</feature>
<dbReference type="PRINTS" id="PR00722">
    <property type="entry name" value="CHYMOTRYPSIN"/>
</dbReference>
<dbReference type="PANTHER" id="PTHR24252:SF7">
    <property type="entry name" value="HYALIN"/>
    <property type="match status" value="1"/>
</dbReference>
<comment type="caution">
    <text evidence="9">The sequence shown here is derived from an EMBL/GenBank/DDBJ whole genome shotgun (WGS) entry which is preliminary data.</text>
</comment>
<dbReference type="Gene3D" id="3.30.1640.30">
    <property type="match status" value="1"/>
</dbReference>
<keyword evidence="2" id="KW-0732">Signal</keyword>
<keyword evidence="10" id="KW-1185">Reference proteome</keyword>
<keyword evidence="4" id="KW-0720">Serine protease</keyword>
<gene>
    <name evidence="9" type="ORF">CDAR_380931</name>
</gene>
<dbReference type="SMART" id="SM00680">
    <property type="entry name" value="CLIP"/>
    <property type="match status" value="1"/>
</dbReference>
<evidence type="ECO:0000259" key="8">
    <source>
        <dbReference type="PROSITE" id="PS51888"/>
    </source>
</evidence>
<dbReference type="InterPro" id="IPR018114">
    <property type="entry name" value="TRYPSIN_HIS"/>
</dbReference>
<dbReference type="SUPFAM" id="SSF50494">
    <property type="entry name" value="Trypsin-like serine proteases"/>
    <property type="match status" value="1"/>
</dbReference>
<dbReference type="Pfam" id="PF00089">
    <property type="entry name" value="Trypsin"/>
    <property type="match status" value="1"/>
</dbReference>
<proteinExistence type="predicted"/>
<feature type="domain" description="Peptidase S1" evidence="7">
    <location>
        <begin position="468"/>
        <end position="714"/>
    </location>
</feature>
<dbReference type="SMART" id="SM00020">
    <property type="entry name" value="Tryp_SPc"/>
    <property type="match status" value="1"/>
</dbReference>
<evidence type="ECO:0000256" key="6">
    <source>
        <dbReference type="SAM" id="MobiDB-lite"/>
    </source>
</evidence>
<name>A0AAV4RSA8_9ARAC</name>
<accession>A0AAV4RSA8</accession>
<dbReference type="PANTHER" id="PTHR24252">
    <property type="entry name" value="ACROSIN-RELATED"/>
    <property type="match status" value="1"/>
</dbReference>
<dbReference type="Proteomes" id="UP001054837">
    <property type="component" value="Unassembled WGS sequence"/>
</dbReference>
<dbReference type="EMBL" id="BPLQ01006717">
    <property type="protein sequence ID" value="GIY24600.1"/>
    <property type="molecule type" value="Genomic_DNA"/>
</dbReference>
<dbReference type="PROSITE" id="PS50240">
    <property type="entry name" value="TRYPSIN_DOM"/>
    <property type="match status" value="1"/>
</dbReference>
<evidence type="ECO:0000256" key="5">
    <source>
        <dbReference type="ARBA" id="ARBA00023157"/>
    </source>
</evidence>
<evidence type="ECO:0000259" key="7">
    <source>
        <dbReference type="PROSITE" id="PS50240"/>
    </source>
</evidence>
<dbReference type="InterPro" id="IPR009003">
    <property type="entry name" value="Peptidase_S1_PA"/>
</dbReference>
<evidence type="ECO:0000313" key="10">
    <source>
        <dbReference type="Proteomes" id="UP001054837"/>
    </source>
</evidence>
<evidence type="ECO:0000256" key="4">
    <source>
        <dbReference type="ARBA" id="ARBA00022825"/>
    </source>
</evidence>
<dbReference type="InterPro" id="IPR022700">
    <property type="entry name" value="CLIP"/>
</dbReference>